<dbReference type="CDD" id="cd00054">
    <property type="entry name" value="EGF_CA"/>
    <property type="match status" value="1"/>
</dbReference>
<keyword evidence="4 5" id="KW-1015">Disulfide bond</keyword>
<dbReference type="SUPFAM" id="SSF57196">
    <property type="entry name" value="EGF/Laminin"/>
    <property type="match status" value="1"/>
</dbReference>
<evidence type="ECO:0000256" key="3">
    <source>
        <dbReference type="ARBA" id="ARBA00022737"/>
    </source>
</evidence>
<dbReference type="Proteomes" id="UP000095282">
    <property type="component" value="Unplaced"/>
</dbReference>
<dbReference type="InterPro" id="IPR000152">
    <property type="entry name" value="EGF-type_Asp/Asn_hydroxyl_site"/>
</dbReference>
<organism evidence="9 10">
    <name type="scientific">Caenorhabditis tropicalis</name>
    <dbReference type="NCBI Taxonomy" id="1561998"/>
    <lineage>
        <taxon>Eukaryota</taxon>
        <taxon>Metazoa</taxon>
        <taxon>Ecdysozoa</taxon>
        <taxon>Nematoda</taxon>
        <taxon>Chromadorea</taxon>
        <taxon>Rhabditida</taxon>
        <taxon>Rhabditina</taxon>
        <taxon>Rhabditomorpha</taxon>
        <taxon>Rhabditoidea</taxon>
        <taxon>Rhabditidae</taxon>
        <taxon>Peloderinae</taxon>
        <taxon>Caenorhabditis</taxon>
    </lineage>
</organism>
<dbReference type="PANTHER" id="PTHR12916">
    <property type="entry name" value="CYTOCHROME C OXIDASE POLYPEPTIDE VIC-2"/>
    <property type="match status" value="1"/>
</dbReference>
<keyword evidence="2 7" id="KW-0732">Signal</keyword>
<dbReference type="PROSITE" id="PS01187">
    <property type="entry name" value="EGF_CA"/>
    <property type="match status" value="1"/>
</dbReference>
<dbReference type="GO" id="GO:0007219">
    <property type="term" value="P:Notch signaling pathway"/>
    <property type="evidence" value="ECO:0007669"/>
    <property type="project" value="TreeGrafter"/>
</dbReference>
<feature type="transmembrane region" description="Helical" evidence="6">
    <location>
        <begin position="179"/>
        <end position="203"/>
    </location>
</feature>
<feature type="transmembrane region" description="Helical" evidence="6">
    <location>
        <begin position="243"/>
        <end position="266"/>
    </location>
</feature>
<reference evidence="10" key="1">
    <citation type="submission" date="2016-11" db="UniProtKB">
        <authorList>
            <consortium name="WormBaseParasite"/>
        </authorList>
    </citation>
    <scope>IDENTIFICATION</scope>
</reference>
<feature type="domain" description="EGF-like" evidence="8">
    <location>
        <begin position="102"/>
        <end position="136"/>
    </location>
</feature>
<name>A0A1I7TWX9_9PELO</name>
<dbReference type="GO" id="GO:0005509">
    <property type="term" value="F:calcium ion binding"/>
    <property type="evidence" value="ECO:0007669"/>
    <property type="project" value="InterPro"/>
</dbReference>
<keyword evidence="3" id="KW-0677">Repeat</keyword>
<evidence type="ECO:0000259" key="8">
    <source>
        <dbReference type="PROSITE" id="PS50026"/>
    </source>
</evidence>
<evidence type="ECO:0000256" key="2">
    <source>
        <dbReference type="ARBA" id="ARBA00022729"/>
    </source>
</evidence>
<dbReference type="InterPro" id="IPR018097">
    <property type="entry name" value="EGF_Ca-bd_CS"/>
</dbReference>
<dbReference type="InterPro" id="IPR001881">
    <property type="entry name" value="EGF-like_Ca-bd_dom"/>
</dbReference>
<evidence type="ECO:0000256" key="4">
    <source>
        <dbReference type="ARBA" id="ARBA00023157"/>
    </source>
</evidence>
<comment type="caution">
    <text evidence="5">Lacks conserved residue(s) required for the propagation of feature annotation.</text>
</comment>
<dbReference type="Pfam" id="PF12947">
    <property type="entry name" value="EGF_3"/>
    <property type="match status" value="1"/>
</dbReference>
<feature type="transmembrane region" description="Helical" evidence="6">
    <location>
        <begin position="299"/>
        <end position="320"/>
    </location>
</feature>
<evidence type="ECO:0000313" key="10">
    <source>
        <dbReference type="WBParaSite" id="Csp11.Scaffold629.g12620.t1"/>
    </source>
</evidence>
<feature type="disulfide bond" evidence="5">
    <location>
        <begin position="126"/>
        <end position="135"/>
    </location>
</feature>
<evidence type="ECO:0000256" key="6">
    <source>
        <dbReference type="SAM" id="Phobius"/>
    </source>
</evidence>
<dbReference type="STRING" id="1561998.A0A1I7TWX9"/>
<dbReference type="SMART" id="SM00181">
    <property type="entry name" value="EGF"/>
    <property type="match status" value="2"/>
</dbReference>
<feature type="chain" id="PRO_5009308087" evidence="7">
    <location>
        <begin position="33"/>
        <end position="349"/>
    </location>
</feature>
<feature type="transmembrane region" description="Helical" evidence="6">
    <location>
        <begin position="215"/>
        <end position="236"/>
    </location>
</feature>
<protein>
    <submittedName>
        <fullName evidence="10">EGF-like domain-containing protein</fullName>
    </submittedName>
</protein>
<dbReference type="InterPro" id="IPR000742">
    <property type="entry name" value="EGF"/>
</dbReference>
<proteinExistence type="predicted"/>
<keyword evidence="6" id="KW-1133">Transmembrane helix</keyword>
<feature type="domain" description="EGF-like" evidence="8">
    <location>
        <begin position="139"/>
        <end position="175"/>
    </location>
</feature>
<dbReference type="WBParaSite" id="Csp11.Scaffold629.g12620.t1">
    <property type="protein sequence ID" value="Csp11.Scaffold629.g12620.t1"/>
    <property type="gene ID" value="Csp11.Scaffold629.g12620"/>
</dbReference>
<dbReference type="eggNOG" id="KOG1217">
    <property type="taxonomic scope" value="Eukaryota"/>
</dbReference>
<dbReference type="PANTHER" id="PTHR12916:SF4">
    <property type="entry name" value="UNINFLATABLE, ISOFORM C"/>
    <property type="match status" value="1"/>
</dbReference>
<dbReference type="InterPro" id="IPR024483">
    <property type="entry name" value="Glam1"/>
</dbReference>
<dbReference type="Gene3D" id="2.10.25.10">
    <property type="entry name" value="Laminin"/>
    <property type="match status" value="1"/>
</dbReference>
<dbReference type="PROSITE" id="PS01186">
    <property type="entry name" value="EGF_2"/>
    <property type="match status" value="1"/>
</dbReference>
<dbReference type="AlphaFoldDB" id="A0A1I7TWX9"/>
<dbReference type="GO" id="GO:0005112">
    <property type="term" value="F:Notch binding"/>
    <property type="evidence" value="ECO:0007669"/>
    <property type="project" value="TreeGrafter"/>
</dbReference>
<evidence type="ECO:0000256" key="1">
    <source>
        <dbReference type="ARBA" id="ARBA00022536"/>
    </source>
</evidence>
<dbReference type="SMART" id="SM00179">
    <property type="entry name" value="EGF_CA"/>
    <property type="match status" value="1"/>
</dbReference>
<dbReference type="FunFam" id="2.10.25.10:FF:000038">
    <property type="entry name" value="Fibrillin 2"/>
    <property type="match status" value="1"/>
</dbReference>
<evidence type="ECO:0000256" key="7">
    <source>
        <dbReference type="SAM" id="SignalP"/>
    </source>
</evidence>
<evidence type="ECO:0000313" key="9">
    <source>
        <dbReference type="Proteomes" id="UP000095282"/>
    </source>
</evidence>
<keyword evidence="6" id="KW-0472">Membrane</keyword>
<dbReference type="Pfam" id="PF10912">
    <property type="entry name" value="Glam1"/>
    <property type="match status" value="1"/>
</dbReference>
<dbReference type="PROSITE" id="PS00010">
    <property type="entry name" value="ASX_HYDROXYL"/>
    <property type="match status" value="1"/>
</dbReference>
<evidence type="ECO:0000256" key="5">
    <source>
        <dbReference type="PROSITE-ProRule" id="PRU00076"/>
    </source>
</evidence>
<dbReference type="InterPro" id="IPR024731">
    <property type="entry name" value="NELL2-like_EGF"/>
</dbReference>
<feature type="disulfide bond" evidence="5">
    <location>
        <begin position="105"/>
        <end position="115"/>
    </location>
</feature>
<sequence length="349" mass="39044">MSTRRSRGSWAHTPPSSSWLITPLLVLSLCRGTHQIAKNFVNSSTPDLRPTFVVNFDTSTVICQHSADPTDLHLHNMSSLCDGKQDCFVNPAMHDEVFPYCEHKCESTCSGKGACLYDGSKPQCYCDSGFSGSACELQDKNECLEHPCHMMAQCQNTLGSYECRCLPGYEGNGHEFDSILIALTILFSPKILIISYCIISIVLDLYFKYSPDLPWCHLFTGTSPSIELIVIGAVWMNSPKGNLIAYWFCTLDVILGFICLLTLPVISVAENATGHHLHLPFVSTFHSNFQFQVTSTGELFYVCIFLGMVSTLLILLFLALDLLKFSILRRLCHADREFAEKLRQAEQRV</sequence>
<accession>A0A1I7TWX9</accession>
<keyword evidence="9" id="KW-1185">Reference proteome</keyword>
<keyword evidence="6" id="KW-0812">Transmembrane</keyword>
<dbReference type="PROSITE" id="PS00022">
    <property type="entry name" value="EGF_1"/>
    <property type="match status" value="1"/>
</dbReference>
<feature type="signal peptide" evidence="7">
    <location>
        <begin position="1"/>
        <end position="32"/>
    </location>
</feature>
<dbReference type="PROSITE" id="PS50026">
    <property type="entry name" value="EGF_3"/>
    <property type="match status" value="2"/>
</dbReference>
<keyword evidence="1 5" id="KW-0245">EGF-like domain</keyword>